<sequence length="112" mass="12011">MDARQAMRLGFAQHPPSGKANHGCQSWRPPCFIRRGLTTHVPIDAALLAGRAPAFSSREFRAALGMFATGVTIVTARGAGGEMVGLTASSFHSTWLAPLVYLGGRFYTEHPL</sequence>
<dbReference type="SUPFAM" id="SSF50475">
    <property type="entry name" value="FMN-binding split barrel"/>
    <property type="match status" value="1"/>
</dbReference>
<evidence type="ECO:0000313" key="1">
    <source>
        <dbReference type="EMBL" id="RCX07337.1"/>
    </source>
</evidence>
<protein>
    <recommendedName>
        <fullName evidence="3">Flavin reductase like protein</fullName>
    </recommendedName>
</protein>
<comment type="caution">
    <text evidence="1">The sequence shown here is derived from an EMBL/GenBank/DDBJ whole genome shotgun (WGS) entry which is preliminary data.</text>
</comment>
<evidence type="ECO:0000313" key="2">
    <source>
        <dbReference type="Proteomes" id="UP000252174"/>
    </source>
</evidence>
<dbReference type="AlphaFoldDB" id="A0A369AGR3"/>
<dbReference type="EMBL" id="QPJU01000015">
    <property type="protein sequence ID" value="RCX07337.1"/>
    <property type="molecule type" value="Genomic_DNA"/>
</dbReference>
<dbReference type="Gene3D" id="2.30.110.10">
    <property type="entry name" value="Electron Transport, Fmn-binding Protein, Chain A"/>
    <property type="match status" value="1"/>
</dbReference>
<name>A0A369AGR3_9BURK</name>
<evidence type="ECO:0008006" key="3">
    <source>
        <dbReference type="Google" id="ProtNLM"/>
    </source>
</evidence>
<keyword evidence="2" id="KW-1185">Reference proteome</keyword>
<organism evidence="1 2">
    <name type="scientific">Extensimonas vulgaris</name>
    <dbReference type="NCBI Taxonomy" id="1031594"/>
    <lineage>
        <taxon>Bacteria</taxon>
        <taxon>Pseudomonadati</taxon>
        <taxon>Pseudomonadota</taxon>
        <taxon>Betaproteobacteria</taxon>
        <taxon>Burkholderiales</taxon>
        <taxon>Comamonadaceae</taxon>
        <taxon>Extensimonas</taxon>
    </lineage>
</organism>
<reference evidence="1 2" key="1">
    <citation type="submission" date="2018-07" db="EMBL/GenBank/DDBJ databases">
        <title>Genomic Encyclopedia of Type Strains, Phase IV (KMG-IV): sequencing the most valuable type-strain genomes for metagenomic binning, comparative biology and taxonomic classification.</title>
        <authorList>
            <person name="Goeker M."/>
        </authorList>
    </citation>
    <scope>NUCLEOTIDE SEQUENCE [LARGE SCALE GENOMIC DNA]</scope>
    <source>
        <strain evidence="1 2">DSM 100911</strain>
    </source>
</reference>
<accession>A0A369AGR3</accession>
<dbReference type="InterPro" id="IPR012349">
    <property type="entry name" value="Split_barrel_FMN-bd"/>
</dbReference>
<gene>
    <name evidence="1" type="ORF">DFR45_11531</name>
</gene>
<proteinExistence type="predicted"/>
<dbReference type="Proteomes" id="UP000252174">
    <property type="component" value="Unassembled WGS sequence"/>
</dbReference>